<evidence type="ECO:0000313" key="1">
    <source>
        <dbReference type="EMBL" id="CAB5220123.1"/>
    </source>
</evidence>
<accession>A0A6J7WYK9</accession>
<reference evidence="1" key="1">
    <citation type="submission" date="2020-05" db="EMBL/GenBank/DDBJ databases">
        <authorList>
            <person name="Chiriac C."/>
            <person name="Salcher M."/>
            <person name="Ghai R."/>
            <person name="Kavagutti S V."/>
        </authorList>
    </citation>
    <scope>NUCLEOTIDE SEQUENCE</scope>
</reference>
<dbReference type="EMBL" id="LR798281">
    <property type="protein sequence ID" value="CAB5220123.1"/>
    <property type="molecule type" value="Genomic_DNA"/>
</dbReference>
<gene>
    <name evidence="1" type="ORF">UFOVP232_55</name>
</gene>
<sequence length="547" mass="58987">MPVIRYAGFSGENRAINPVMLPETTGVVSRNQKPGRGDLRAWKLPATVATVPAGRQSIYRMGRDVNSDSQYWLSWTTTVNVVRGFDASDTTEQTYYTGDGIPKFTNNVIGLASAPYPTAYRPMGIPAPTGAPTVAGTNSGATTPTIESYYYVYTYVNSAGWESAPSPVSALVERDNLGSTAISNFTAAPSGNYDIVKIRIYRTQGSSTGTDFYFLREITTGTSSTTDDNRSLGEVIATTNWLPAPGIPTGGLTSITEPTLSNLTAMWNGMMAGISGNSVRICEAYAPYAWPASYEVVPPDSKPVGLGVFGQTMLVLTTGRPLILSGSTPDGMDQQPLEMYQGCVASRSVVSMGTGVAWASEDGLCWYGVGGARVITNGVMLREDWQALVPSSIIGQMYEGLYLGSYDDGTGRKGFIIDPNGSSIYFLDVGYTAMHFDSLKDQLYVLDGANIGKWDAGSSMTYRSRSKLFRQAYPMNYAAAVVTANAYPVTLRVYADGALKHTQTVADRNPFRLPSGFRAFEYQFELEGTNPVQDLLVATSVEELKSV</sequence>
<organism evidence="1">
    <name type="scientific">uncultured Caudovirales phage</name>
    <dbReference type="NCBI Taxonomy" id="2100421"/>
    <lineage>
        <taxon>Viruses</taxon>
        <taxon>Duplodnaviria</taxon>
        <taxon>Heunggongvirae</taxon>
        <taxon>Uroviricota</taxon>
        <taxon>Caudoviricetes</taxon>
        <taxon>Peduoviridae</taxon>
        <taxon>Maltschvirus</taxon>
        <taxon>Maltschvirus maltsch</taxon>
    </lineage>
</organism>
<name>A0A6J7WYK9_9CAUD</name>
<protein>
    <submittedName>
        <fullName evidence="1">Uncharacterized protein</fullName>
    </submittedName>
</protein>
<proteinExistence type="predicted"/>